<dbReference type="EMBL" id="AZHX01001095">
    <property type="protein sequence ID" value="ETX04880.1"/>
    <property type="molecule type" value="Genomic_DNA"/>
</dbReference>
<dbReference type="InterPro" id="IPR002539">
    <property type="entry name" value="MaoC-like_dom"/>
</dbReference>
<comment type="caution">
    <text evidence="2">The sequence shown here is derived from an EMBL/GenBank/DDBJ whole genome shotgun (WGS) entry which is preliminary data.</text>
</comment>
<evidence type="ECO:0000313" key="2">
    <source>
        <dbReference type="EMBL" id="ETX04880.1"/>
    </source>
</evidence>
<dbReference type="AlphaFoldDB" id="W4M3X3"/>
<organism evidence="2 3">
    <name type="scientific">Candidatus Entotheonella gemina</name>
    <dbReference type="NCBI Taxonomy" id="1429439"/>
    <lineage>
        <taxon>Bacteria</taxon>
        <taxon>Pseudomonadati</taxon>
        <taxon>Nitrospinota/Tectimicrobiota group</taxon>
        <taxon>Candidatus Tectimicrobiota</taxon>
        <taxon>Candidatus Entotheonellia</taxon>
        <taxon>Candidatus Entotheonellales</taxon>
        <taxon>Candidatus Entotheonellaceae</taxon>
        <taxon>Candidatus Entotheonella</taxon>
    </lineage>
</organism>
<dbReference type="Gene3D" id="3.10.129.10">
    <property type="entry name" value="Hotdog Thioesterase"/>
    <property type="match status" value="1"/>
</dbReference>
<reference evidence="2 3" key="1">
    <citation type="journal article" date="2014" name="Nature">
        <title>An environmental bacterial taxon with a large and distinct metabolic repertoire.</title>
        <authorList>
            <person name="Wilson M.C."/>
            <person name="Mori T."/>
            <person name="Ruckert C."/>
            <person name="Uria A.R."/>
            <person name="Helf M.J."/>
            <person name="Takada K."/>
            <person name="Gernert C."/>
            <person name="Steffens U.A."/>
            <person name="Heycke N."/>
            <person name="Schmitt S."/>
            <person name="Rinke C."/>
            <person name="Helfrich E.J."/>
            <person name="Brachmann A.O."/>
            <person name="Gurgui C."/>
            <person name="Wakimoto T."/>
            <person name="Kracht M."/>
            <person name="Crusemann M."/>
            <person name="Hentschel U."/>
            <person name="Abe I."/>
            <person name="Matsunaga S."/>
            <person name="Kalinowski J."/>
            <person name="Takeyama H."/>
            <person name="Piel J."/>
        </authorList>
    </citation>
    <scope>NUCLEOTIDE SEQUENCE [LARGE SCALE GENOMIC DNA]</scope>
    <source>
        <strain evidence="3">TSY2</strain>
    </source>
</reference>
<name>W4M3X3_9BACT</name>
<protein>
    <recommendedName>
        <fullName evidence="1">MaoC-like domain-containing protein</fullName>
    </recommendedName>
</protein>
<keyword evidence="3" id="KW-1185">Reference proteome</keyword>
<dbReference type="InterPro" id="IPR029069">
    <property type="entry name" value="HotDog_dom_sf"/>
</dbReference>
<gene>
    <name evidence="2" type="ORF">ETSY2_26210</name>
</gene>
<dbReference type="Proteomes" id="UP000019140">
    <property type="component" value="Unassembled WGS sequence"/>
</dbReference>
<accession>W4M3X3</accession>
<evidence type="ECO:0000259" key="1">
    <source>
        <dbReference type="Pfam" id="PF01575"/>
    </source>
</evidence>
<dbReference type="Pfam" id="PF01575">
    <property type="entry name" value="MaoC_dehydratas"/>
    <property type="match status" value="1"/>
</dbReference>
<feature type="domain" description="MaoC-like" evidence="1">
    <location>
        <begin position="46"/>
        <end position="119"/>
    </location>
</feature>
<dbReference type="SUPFAM" id="SSF54637">
    <property type="entry name" value="Thioesterase/thiol ester dehydrase-isomerase"/>
    <property type="match status" value="1"/>
</dbReference>
<proteinExistence type="predicted"/>
<dbReference type="HOGENOM" id="CLU_1802553_0_0_7"/>
<sequence length="146" mass="16259">MNTDELYYEDVEIGDEIESIERTVSLEQVRVFLAIRGGVKEPSRFTDEAHAKSEGLPYAIVPGALNSAMLAQLLTSWSPTVYLKKFEVSFRRPVPHNTELELKGVITAKQVVDDEPQVDCDVFIESEEGTVHVIGHATVVLPMQSD</sequence>
<evidence type="ECO:0000313" key="3">
    <source>
        <dbReference type="Proteomes" id="UP000019140"/>
    </source>
</evidence>